<dbReference type="AlphaFoldDB" id="A0AAD9UDR2"/>
<gene>
    <name evidence="1" type="ORF">NP493_228g11040</name>
</gene>
<name>A0AAD9UDR2_RIDPI</name>
<dbReference type="Proteomes" id="UP001209878">
    <property type="component" value="Unassembled WGS sequence"/>
</dbReference>
<sequence length="38" mass="4541">MLYGINYNYYSVKTVKICFHVPFRGAINSVYTSTMRRF</sequence>
<protein>
    <submittedName>
        <fullName evidence="1">Uncharacterized protein</fullName>
    </submittedName>
</protein>
<organism evidence="1 2">
    <name type="scientific">Ridgeia piscesae</name>
    <name type="common">Tubeworm</name>
    <dbReference type="NCBI Taxonomy" id="27915"/>
    <lineage>
        <taxon>Eukaryota</taxon>
        <taxon>Metazoa</taxon>
        <taxon>Spiralia</taxon>
        <taxon>Lophotrochozoa</taxon>
        <taxon>Annelida</taxon>
        <taxon>Polychaeta</taxon>
        <taxon>Sedentaria</taxon>
        <taxon>Canalipalpata</taxon>
        <taxon>Sabellida</taxon>
        <taxon>Siboglinidae</taxon>
        <taxon>Ridgeia</taxon>
    </lineage>
</organism>
<evidence type="ECO:0000313" key="2">
    <source>
        <dbReference type="Proteomes" id="UP001209878"/>
    </source>
</evidence>
<evidence type="ECO:0000313" key="1">
    <source>
        <dbReference type="EMBL" id="KAK2185585.1"/>
    </source>
</evidence>
<proteinExistence type="predicted"/>
<dbReference type="EMBL" id="JAODUO010000230">
    <property type="protein sequence ID" value="KAK2185585.1"/>
    <property type="molecule type" value="Genomic_DNA"/>
</dbReference>
<accession>A0AAD9UDR2</accession>
<keyword evidence="2" id="KW-1185">Reference proteome</keyword>
<comment type="caution">
    <text evidence="1">The sequence shown here is derived from an EMBL/GenBank/DDBJ whole genome shotgun (WGS) entry which is preliminary data.</text>
</comment>
<reference evidence="1" key="1">
    <citation type="journal article" date="2023" name="Mol. Biol. Evol.">
        <title>Third-Generation Sequencing Reveals the Adaptive Role of the Epigenome in Three Deep-Sea Polychaetes.</title>
        <authorList>
            <person name="Perez M."/>
            <person name="Aroh O."/>
            <person name="Sun Y."/>
            <person name="Lan Y."/>
            <person name="Juniper S.K."/>
            <person name="Young C.R."/>
            <person name="Angers B."/>
            <person name="Qian P.Y."/>
        </authorList>
    </citation>
    <scope>NUCLEOTIDE SEQUENCE</scope>
    <source>
        <strain evidence="1">R07B-5</strain>
    </source>
</reference>